<gene>
    <name evidence="1" type="ORF">SPIL2461_LOCUS10511</name>
</gene>
<keyword evidence="2" id="KW-1185">Reference proteome</keyword>
<reference evidence="1" key="1">
    <citation type="submission" date="2021-02" db="EMBL/GenBank/DDBJ databases">
        <authorList>
            <person name="Dougan E. K."/>
            <person name="Rhodes N."/>
            <person name="Thang M."/>
            <person name="Chan C."/>
        </authorList>
    </citation>
    <scope>NUCLEOTIDE SEQUENCE</scope>
</reference>
<dbReference type="EMBL" id="CAJNIZ010019680">
    <property type="protein sequence ID" value="CAE7429571.1"/>
    <property type="molecule type" value="Genomic_DNA"/>
</dbReference>
<dbReference type="AlphaFoldDB" id="A0A812RBF9"/>
<proteinExistence type="predicted"/>
<organism evidence="1 2">
    <name type="scientific">Symbiodinium pilosum</name>
    <name type="common">Dinoflagellate</name>
    <dbReference type="NCBI Taxonomy" id="2952"/>
    <lineage>
        <taxon>Eukaryota</taxon>
        <taxon>Sar</taxon>
        <taxon>Alveolata</taxon>
        <taxon>Dinophyceae</taxon>
        <taxon>Suessiales</taxon>
        <taxon>Symbiodiniaceae</taxon>
        <taxon>Symbiodinium</taxon>
    </lineage>
</organism>
<accession>A0A812RBF9</accession>
<comment type="caution">
    <text evidence="1">The sequence shown here is derived from an EMBL/GenBank/DDBJ whole genome shotgun (WGS) entry which is preliminary data.</text>
</comment>
<dbReference type="OrthoDB" id="415610at2759"/>
<dbReference type="Proteomes" id="UP000649617">
    <property type="component" value="Unassembled WGS sequence"/>
</dbReference>
<evidence type="ECO:0000313" key="2">
    <source>
        <dbReference type="Proteomes" id="UP000649617"/>
    </source>
</evidence>
<sequence length="489" mass="52855">MLSNLCVKLVDRSRTEEKISQAMAHQSVWKWGQAIGMLTLSSRNGRGYLFTHAGRTWSNLLYPNLKLEDAGVTNGSTVEFAGDFDSSVDQALLLSVKLVDRNKTTEEFAAVLPEVSVWDLGDSVGSSLLSTLSGHIFSFGGQQWRSSEHPSLTFAQAGIRPSESPIEVEYKGDFTRAVPPTEVKSSETDEVNVTVVLLDKSKSWTSAARAKLSTSVWTFGTAMGMAKLSTHSRSNAGYVFRRQGGEEYRSNACPNLTLTDVGVREGDTVEFLGDFEPFVPPSDAAKTAKTKSSVDAEVNVTVVLLDKSKSWTSAARAKLSTSVWTFGTAVGMAKLSTHSRSNGGYVFRRQGGEEYRSNACPNLTLADVGIREGDTVEFLGDFEPFVPAGAAATADAEVNLSVVLMDKSKSRTVPGRAKLSDSVWRFGAAVGMNTLTTSTASNSGYIFRQQGGQKYRSNLFPDLTLADVGVREGDTVEFTGDFEPFAPAR</sequence>
<evidence type="ECO:0000313" key="1">
    <source>
        <dbReference type="EMBL" id="CAE7429571.1"/>
    </source>
</evidence>
<protein>
    <submittedName>
        <fullName evidence="1">Uncharacterized protein</fullName>
    </submittedName>
</protein>
<name>A0A812RBF9_SYMPI</name>